<dbReference type="AlphaFoldDB" id="A0A8J2WV97"/>
<feature type="compositionally biased region" description="Basic residues" evidence="1">
    <location>
        <begin position="105"/>
        <end position="118"/>
    </location>
</feature>
<reference evidence="2" key="1">
    <citation type="submission" date="2021-11" db="EMBL/GenBank/DDBJ databases">
        <authorList>
            <consortium name="Genoscope - CEA"/>
            <person name="William W."/>
        </authorList>
    </citation>
    <scope>NUCLEOTIDE SEQUENCE</scope>
</reference>
<feature type="region of interest" description="Disordered" evidence="1">
    <location>
        <begin position="1"/>
        <end position="163"/>
    </location>
</feature>
<evidence type="ECO:0000313" key="2">
    <source>
        <dbReference type="EMBL" id="CAH0367030.1"/>
    </source>
</evidence>
<feature type="compositionally biased region" description="Basic and acidic residues" evidence="1">
    <location>
        <begin position="119"/>
        <end position="138"/>
    </location>
</feature>
<feature type="non-terminal residue" evidence="2">
    <location>
        <position position="1"/>
    </location>
</feature>
<feature type="compositionally biased region" description="Basic and acidic residues" evidence="1">
    <location>
        <begin position="12"/>
        <end position="97"/>
    </location>
</feature>
<sequence>STTIFKLALHARPSDPSEVAERGRFVLGEAKERRDVNFGANERGDRRDEHHGEERRLGPAEEDPDAKHGRDEDRDDARPEEREDPSSQRVEAVDGADHGPVGAARRQRRAVHAQHRRRRDAEDVAGQRHHVRGPEQKQQRAVRVRRRRELDERRDRKARHDRRLRADRRQVQVVQPELLPLELDRAASDAALEEELVRREHRCALLPSSAVHAHPFKNHIRSSDAIRSYGAVQACCKRSLVLLLRALAMRSRRSRRPCVR</sequence>
<keyword evidence="3" id="KW-1185">Reference proteome</keyword>
<protein>
    <submittedName>
        <fullName evidence="2">Uncharacterized protein</fullName>
    </submittedName>
</protein>
<name>A0A8J2WV97_9STRA</name>
<organism evidence="2 3">
    <name type="scientific">Pelagomonas calceolata</name>
    <dbReference type="NCBI Taxonomy" id="35677"/>
    <lineage>
        <taxon>Eukaryota</taxon>
        <taxon>Sar</taxon>
        <taxon>Stramenopiles</taxon>
        <taxon>Ochrophyta</taxon>
        <taxon>Pelagophyceae</taxon>
        <taxon>Pelagomonadales</taxon>
        <taxon>Pelagomonadaceae</taxon>
        <taxon>Pelagomonas</taxon>
    </lineage>
</organism>
<feature type="non-terminal residue" evidence="2">
    <location>
        <position position="260"/>
    </location>
</feature>
<evidence type="ECO:0000256" key="1">
    <source>
        <dbReference type="SAM" id="MobiDB-lite"/>
    </source>
</evidence>
<dbReference type="Proteomes" id="UP000789595">
    <property type="component" value="Unassembled WGS sequence"/>
</dbReference>
<evidence type="ECO:0000313" key="3">
    <source>
        <dbReference type="Proteomes" id="UP000789595"/>
    </source>
</evidence>
<accession>A0A8J2WV97</accession>
<comment type="caution">
    <text evidence="2">The sequence shown here is derived from an EMBL/GenBank/DDBJ whole genome shotgun (WGS) entry which is preliminary data.</text>
</comment>
<dbReference type="EMBL" id="CAKKNE010000002">
    <property type="protein sequence ID" value="CAH0367030.1"/>
    <property type="molecule type" value="Genomic_DNA"/>
</dbReference>
<gene>
    <name evidence="2" type="ORF">PECAL_2P00250</name>
</gene>
<proteinExistence type="predicted"/>